<name>A0A8S1HQW7_9PELO</name>
<evidence type="ECO:0000313" key="2">
    <source>
        <dbReference type="Proteomes" id="UP000835052"/>
    </source>
</evidence>
<keyword evidence="2" id="KW-1185">Reference proteome</keyword>
<accession>A0A8S1HQW7</accession>
<dbReference type="EMBL" id="CAJGYM010000142">
    <property type="protein sequence ID" value="CAD6198880.1"/>
    <property type="molecule type" value="Genomic_DNA"/>
</dbReference>
<reference evidence="1" key="1">
    <citation type="submission" date="2020-10" db="EMBL/GenBank/DDBJ databases">
        <authorList>
            <person name="Kikuchi T."/>
        </authorList>
    </citation>
    <scope>NUCLEOTIDE SEQUENCE</scope>
    <source>
        <strain evidence="1">NKZ352</strain>
    </source>
</reference>
<protein>
    <submittedName>
        <fullName evidence="1">Uncharacterized protein</fullName>
    </submittedName>
</protein>
<dbReference type="Proteomes" id="UP000835052">
    <property type="component" value="Unassembled WGS sequence"/>
</dbReference>
<gene>
    <name evidence="1" type="ORF">CAUJ_LOCUS14785</name>
</gene>
<sequence>MQMIGSAADSKSFNTVSDRSRRVHQFILIKVVGYWPHRWMRLAEAENQVVTPGSKMRKKLKLYLTLQTQNEQAKWAQKVRNPNHVKENGRSPPTECQIAKNRVRGDNNMQKKIGRWRELETVGPAVAV</sequence>
<organism evidence="1 2">
    <name type="scientific">Caenorhabditis auriculariae</name>
    <dbReference type="NCBI Taxonomy" id="2777116"/>
    <lineage>
        <taxon>Eukaryota</taxon>
        <taxon>Metazoa</taxon>
        <taxon>Ecdysozoa</taxon>
        <taxon>Nematoda</taxon>
        <taxon>Chromadorea</taxon>
        <taxon>Rhabditida</taxon>
        <taxon>Rhabditina</taxon>
        <taxon>Rhabditomorpha</taxon>
        <taxon>Rhabditoidea</taxon>
        <taxon>Rhabditidae</taxon>
        <taxon>Peloderinae</taxon>
        <taxon>Caenorhabditis</taxon>
    </lineage>
</organism>
<proteinExistence type="predicted"/>
<dbReference type="AlphaFoldDB" id="A0A8S1HQW7"/>
<comment type="caution">
    <text evidence="1">The sequence shown here is derived from an EMBL/GenBank/DDBJ whole genome shotgun (WGS) entry which is preliminary data.</text>
</comment>
<evidence type="ECO:0000313" key="1">
    <source>
        <dbReference type="EMBL" id="CAD6198880.1"/>
    </source>
</evidence>